<sequence>MSSSNTTITVTLSADEYTAVTEQAAKRGIAPDEYIRQAAAQRANNGRAKDRLLQETAARRGQSVEEFLNPGFLIDTDDSVDAELDRRLTAARGTQAEPETDH</sequence>
<proteinExistence type="predicted"/>
<evidence type="ECO:0000313" key="1">
    <source>
        <dbReference type="EMBL" id="NEC91743.1"/>
    </source>
</evidence>
<reference evidence="1" key="1">
    <citation type="submission" date="2020-01" db="EMBL/GenBank/DDBJ databases">
        <title>Insect and environment-associated Actinomycetes.</title>
        <authorList>
            <person name="Currrie C."/>
            <person name="Chevrette M."/>
            <person name="Carlson C."/>
            <person name="Stubbendieck R."/>
            <person name="Wendt-Pienkowski E."/>
        </authorList>
    </citation>
    <scope>NUCLEOTIDE SEQUENCE</scope>
    <source>
        <strain evidence="1">SID12501</strain>
    </source>
</reference>
<dbReference type="RefSeq" id="WP_164322760.1">
    <property type="nucleotide sequence ID" value="NZ_JAAGLU010000047.1"/>
</dbReference>
<comment type="caution">
    <text evidence="1">The sequence shown here is derived from an EMBL/GenBank/DDBJ whole genome shotgun (WGS) entry which is preliminary data.</text>
</comment>
<dbReference type="EMBL" id="JAAGLU010000047">
    <property type="protein sequence ID" value="NEC91743.1"/>
    <property type="molecule type" value="Genomic_DNA"/>
</dbReference>
<gene>
    <name evidence="1" type="ORF">G3I71_39485</name>
</gene>
<accession>A0A6B3C4S7</accession>
<protein>
    <submittedName>
        <fullName evidence="1">TraB/GumN family protein</fullName>
    </submittedName>
</protein>
<name>A0A6B3C4S7_9ACTN</name>
<organism evidence="1">
    <name type="scientific">Streptomyces sp. SID12501</name>
    <dbReference type="NCBI Taxonomy" id="2706042"/>
    <lineage>
        <taxon>Bacteria</taxon>
        <taxon>Bacillati</taxon>
        <taxon>Actinomycetota</taxon>
        <taxon>Actinomycetes</taxon>
        <taxon>Kitasatosporales</taxon>
        <taxon>Streptomycetaceae</taxon>
        <taxon>Streptomyces</taxon>
    </lineage>
</organism>
<dbReference type="AlphaFoldDB" id="A0A6B3C4S7"/>